<dbReference type="AlphaFoldDB" id="A0A0C9YLN6"/>
<name>A0A0C9YLN6_9AGAM</name>
<organism evidence="2 3">
    <name type="scientific">Pisolithus microcarpus 441</name>
    <dbReference type="NCBI Taxonomy" id="765257"/>
    <lineage>
        <taxon>Eukaryota</taxon>
        <taxon>Fungi</taxon>
        <taxon>Dikarya</taxon>
        <taxon>Basidiomycota</taxon>
        <taxon>Agaricomycotina</taxon>
        <taxon>Agaricomycetes</taxon>
        <taxon>Agaricomycetidae</taxon>
        <taxon>Boletales</taxon>
        <taxon>Sclerodermatineae</taxon>
        <taxon>Pisolithaceae</taxon>
        <taxon>Pisolithus</taxon>
    </lineage>
</organism>
<gene>
    <name evidence="2" type="ORF">PISMIDRAFT_685191</name>
</gene>
<dbReference type="Proteomes" id="UP000054018">
    <property type="component" value="Unassembled WGS sequence"/>
</dbReference>
<keyword evidence="3" id="KW-1185">Reference proteome</keyword>
<evidence type="ECO:0000256" key="1">
    <source>
        <dbReference type="SAM" id="MobiDB-lite"/>
    </source>
</evidence>
<feature type="compositionally biased region" description="Basic and acidic residues" evidence="1">
    <location>
        <begin position="44"/>
        <end position="58"/>
    </location>
</feature>
<evidence type="ECO:0000313" key="2">
    <source>
        <dbReference type="EMBL" id="KIK17586.1"/>
    </source>
</evidence>
<sequence>MKPQGVDAPVRVNVKEEDGSSRSVPLAAADVASTRRKDKSKTKRVGDAARLEERDGPSKKKPKLETIG</sequence>
<dbReference type="EMBL" id="KN833824">
    <property type="protein sequence ID" value="KIK17586.1"/>
    <property type="molecule type" value="Genomic_DNA"/>
</dbReference>
<evidence type="ECO:0000313" key="3">
    <source>
        <dbReference type="Proteomes" id="UP000054018"/>
    </source>
</evidence>
<reference evidence="2 3" key="1">
    <citation type="submission" date="2014-04" db="EMBL/GenBank/DDBJ databases">
        <authorList>
            <consortium name="DOE Joint Genome Institute"/>
            <person name="Kuo A."/>
            <person name="Kohler A."/>
            <person name="Costa M.D."/>
            <person name="Nagy L.G."/>
            <person name="Floudas D."/>
            <person name="Copeland A."/>
            <person name="Barry K.W."/>
            <person name="Cichocki N."/>
            <person name="Veneault-Fourrey C."/>
            <person name="LaButti K."/>
            <person name="Lindquist E.A."/>
            <person name="Lipzen A."/>
            <person name="Lundell T."/>
            <person name="Morin E."/>
            <person name="Murat C."/>
            <person name="Sun H."/>
            <person name="Tunlid A."/>
            <person name="Henrissat B."/>
            <person name="Grigoriev I.V."/>
            <person name="Hibbett D.S."/>
            <person name="Martin F."/>
            <person name="Nordberg H.P."/>
            <person name="Cantor M.N."/>
            <person name="Hua S.X."/>
        </authorList>
    </citation>
    <scope>NUCLEOTIDE SEQUENCE [LARGE SCALE GENOMIC DNA]</scope>
    <source>
        <strain evidence="2 3">441</strain>
    </source>
</reference>
<reference evidence="3" key="2">
    <citation type="submission" date="2015-01" db="EMBL/GenBank/DDBJ databases">
        <title>Evolutionary Origins and Diversification of the Mycorrhizal Mutualists.</title>
        <authorList>
            <consortium name="DOE Joint Genome Institute"/>
            <consortium name="Mycorrhizal Genomics Consortium"/>
            <person name="Kohler A."/>
            <person name="Kuo A."/>
            <person name="Nagy L.G."/>
            <person name="Floudas D."/>
            <person name="Copeland A."/>
            <person name="Barry K.W."/>
            <person name="Cichocki N."/>
            <person name="Veneault-Fourrey C."/>
            <person name="LaButti K."/>
            <person name="Lindquist E.A."/>
            <person name="Lipzen A."/>
            <person name="Lundell T."/>
            <person name="Morin E."/>
            <person name="Murat C."/>
            <person name="Riley R."/>
            <person name="Ohm R."/>
            <person name="Sun H."/>
            <person name="Tunlid A."/>
            <person name="Henrissat B."/>
            <person name="Grigoriev I.V."/>
            <person name="Hibbett D.S."/>
            <person name="Martin F."/>
        </authorList>
    </citation>
    <scope>NUCLEOTIDE SEQUENCE [LARGE SCALE GENOMIC DNA]</scope>
    <source>
        <strain evidence="3">441</strain>
    </source>
</reference>
<accession>A0A0C9YLN6</accession>
<feature type="region of interest" description="Disordered" evidence="1">
    <location>
        <begin position="1"/>
        <end position="68"/>
    </location>
</feature>
<dbReference type="HOGENOM" id="CLU_2794874_0_0_1"/>
<protein>
    <submittedName>
        <fullName evidence="2">Uncharacterized protein</fullName>
    </submittedName>
</protein>
<feature type="compositionally biased region" description="Basic residues" evidence="1">
    <location>
        <begin position="34"/>
        <end position="43"/>
    </location>
</feature>
<proteinExistence type="predicted"/>